<reference evidence="6" key="1">
    <citation type="submission" date="2020-01" db="EMBL/GenBank/DDBJ databases">
        <title>'Steroidobacter agaridevorans' sp. nov., agar-degrading bacteria isolated from rhizosphere soils.</title>
        <authorList>
            <person name="Ikenaga M."/>
            <person name="Kataoka M."/>
            <person name="Murouchi A."/>
            <person name="Katsuragi S."/>
            <person name="Sakai M."/>
        </authorList>
    </citation>
    <scope>NUCLEOTIDE SEQUENCE [LARGE SCALE GENOMIC DNA]</scope>
    <source>
        <strain evidence="6">YU21-B</strain>
    </source>
</reference>
<dbReference type="InterPro" id="IPR018356">
    <property type="entry name" value="Tscrpt_reg_HTH_DeoR_CS"/>
</dbReference>
<evidence type="ECO:0000313" key="6">
    <source>
        <dbReference type="Proteomes" id="UP000445000"/>
    </source>
</evidence>
<dbReference type="InterPro" id="IPR037171">
    <property type="entry name" value="NagB/RpiA_transferase-like"/>
</dbReference>
<dbReference type="InterPro" id="IPR036388">
    <property type="entry name" value="WH-like_DNA-bd_sf"/>
</dbReference>
<dbReference type="Proteomes" id="UP000445000">
    <property type="component" value="Unassembled WGS sequence"/>
</dbReference>
<keyword evidence="3" id="KW-0804">Transcription</keyword>
<dbReference type="RefSeq" id="WP_161809992.1">
    <property type="nucleotide sequence ID" value="NZ_BLJN01000001.1"/>
</dbReference>
<evidence type="ECO:0000256" key="1">
    <source>
        <dbReference type="ARBA" id="ARBA00023015"/>
    </source>
</evidence>
<dbReference type="PANTHER" id="PTHR30363:SF55">
    <property type="entry name" value="HTH-TYPE TRANSCRIPTIONAL REGULATOR ULAR"/>
    <property type="match status" value="1"/>
</dbReference>
<dbReference type="AlphaFoldDB" id="A0A829Y4X7"/>
<proteinExistence type="predicted"/>
<dbReference type="SMART" id="SM01134">
    <property type="entry name" value="DeoRC"/>
    <property type="match status" value="1"/>
</dbReference>
<dbReference type="PRINTS" id="PR00037">
    <property type="entry name" value="HTHLACR"/>
</dbReference>
<evidence type="ECO:0000256" key="2">
    <source>
        <dbReference type="ARBA" id="ARBA00023125"/>
    </source>
</evidence>
<dbReference type="InterPro" id="IPR036390">
    <property type="entry name" value="WH_DNA-bd_sf"/>
</dbReference>
<dbReference type="InterPro" id="IPR001034">
    <property type="entry name" value="DeoR_HTH"/>
</dbReference>
<dbReference type="PROSITE" id="PS00894">
    <property type="entry name" value="HTH_DEOR_1"/>
    <property type="match status" value="1"/>
</dbReference>
<dbReference type="InterPro" id="IPR014036">
    <property type="entry name" value="DeoR-like_C"/>
</dbReference>
<name>A0A829Y4X7_9GAMM</name>
<dbReference type="Gene3D" id="1.10.10.10">
    <property type="entry name" value="Winged helix-like DNA-binding domain superfamily/Winged helix DNA-binding domain"/>
    <property type="match status" value="1"/>
</dbReference>
<dbReference type="InterPro" id="IPR050313">
    <property type="entry name" value="Carb_Metab_HTH_regulators"/>
</dbReference>
<dbReference type="SUPFAM" id="SSF46785">
    <property type="entry name" value="Winged helix' DNA-binding domain"/>
    <property type="match status" value="1"/>
</dbReference>
<feature type="domain" description="HTH deoR-type" evidence="4">
    <location>
        <begin position="3"/>
        <end position="58"/>
    </location>
</feature>
<dbReference type="PROSITE" id="PS51000">
    <property type="entry name" value="HTH_DEOR_2"/>
    <property type="match status" value="1"/>
</dbReference>
<evidence type="ECO:0000259" key="4">
    <source>
        <dbReference type="PROSITE" id="PS51000"/>
    </source>
</evidence>
<keyword evidence="6" id="KW-1185">Reference proteome</keyword>
<dbReference type="SMART" id="SM00420">
    <property type="entry name" value="HTH_DEOR"/>
    <property type="match status" value="1"/>
</dbReference>
<dbReference type="GO" id="GO:0003677">
    <property type="term" value="F:DNA binding"/>
    <property type="evidence" value="ECO:0007669"/>
    <property type="project" value="UniProtKB-KW"/>
</dbReference>
<comment type="caution">
    <text evidence="5">The sequence shown here is derived from an EMBL/GenBank/DDBJ whole genome shotgun (WGS) entry which is preliminary data.</text>
</comment>
<sequence length="267" mass="29310">MLERERHSLILKLVEERSIVSVGDLLDLLGASEATIRRDINTLAERGEVKRIRGGAEAVRPRHQPHLVGMPFSLSQDISVPQKRAIARVAAELITPGESIIINGGTTTFALVEFLADHDLDILTNSFPIAAKLLATSRNRITLPGGTIFREQNIVLSPFDNDTIDNFWGNKLFTGCYGLNRFGIMEADPLIVQAQTKLLKRTEDVIVMADSSKLRQKSAMIVTGLERISTIVTDDGAKPEELEVFKAAGIKVIVASVSQDDELQKLA</sequence>
<evidence type="ECO:0000256" key="3">
    <source>
        <dbReference type="ARBA" id="ARBA00023163"/>
    </source>
</evidence>
<evidence type="ECO:0000313" key="5">
    <source>
        <dbReference type="EMBL" id="GFE78055.1"/>
    </source>
</evidence>
<protein>
    <submittedName>
        <fullName evidence="5">DeoR family transcriptional regulator</fullName>
    </submittedName>
</protein>
<gene>
    <name evidence="5" type="ORF">GCM10011487_00550</name>
</gene>
<keyword evidence="1" id="KW-0805">Transcription regulation</keyword>
<organism evidence="5 6">
    <name type="scientific">Steroidobacter agaridevorans</name>
    <dbReference type="NCBI Taxonomy" id="2695856"/>
    <lineage>
        <taxon>Bacteria</taxon>
        <taxon>Pseudomonadati</taxon>
        <taxon>Pseudomonadota</taxon>
        <taxon>Gammaproteobacteria</taxon>
        <taxon>Steroidobacterales</taxon>
        <taxon>Steroidobacteraceae</taxon>
        <taxon>Steroidobacter</taxon>
    </lineage>
</organism>
<dbReference type="PANTHER" id="PTHR30363">
    <property type="entry name" value="HTH-TYPE TRANSCRIPTIONAL REGULATOR SRLR-RELATED"/>
    <property type="match status" value="1"/>
</dbReference>
<dbReference type="Pfam" id="PF08220">
    <property type="entry name" value="HTH_DeoR"/>
    <property type="match status" value="1"/>
</dbReference>
<keyword evidence="2" id="KW-0238">DNA-binding</keyword>
<dbReference type="GO" id="GO:0003700">
    <property type="term" value="F:DNA-binding transcription factor activity"/>
    <property type="evidence" value="ECO:0007669"/>
    <property type="project" value="InterPro"/>
</dbReference>
<dbReference type="SUPFAM" id="SSF100950">
    <property type="entry name" value="NagB/RpiA/CoA transferase-like"/>
    <property type="match status" value="1"/>
</dbReference>
<dbReference type="EMBL" id="BLJN01000001">
    <property type="protein sequence ID" value="GFE78055.1"/>
    <property type="molecule type" value="Genomic_DNA"/>
</dbReference>
<accession>A0A829Y4X7</accession>
<dbReference type="Pfam" id="PF00455">
    <property type="entry name" value="DeoRC"/>
    <property type="match status" value="1"/>
</dbReference>